<dbReference type="GeneID" id="29058938"/>
<dbReference type="Proteomes" id="UP000202618">
    <property type="component" value="Segment"/>
</dbReference>
<organism evidence="1 2">
    <name type="scientific">Bacillus phage AR9</name>
    <dbReference type="NCBI Taxonomy" id="1815509"/>
    <lineage>
        <taxon>Viruses</taxon>
        <taxon>Duplodnaviria</taxon>
        <taxon>Heunggongvirae</taxon>
        <taxon>Uroviricota</taxon>
        <taxon>Caudoviricetes</taxon>
        <taxon>Takahashivirus</taxon>
        <taxon>Bacillus phage PBS1</taxon>
    </lineage>
</organism>
<dbReference type="RefSeq" id="YP_009283124.1">
    <property type="nucleotide sequence ID" value="NC_031039.1"/>
</dbReference>
<reference evidence="1 2" key="1">
    <citation type="journal article" date="2016" name="Virology">
        <title>The genome of AR9, a giant transducing Bacillus phage encoding two multisubunit RNA polymerases.</title>
        <authorList>
            <person name="Lavysh D."/>
            <person name="Sokolova M."/>
            <person name="Minakhin L."/>
            <person name="Yakunina M."/>
            <person name="Artamonova T."/>
            <person name="Kozyavkin S."/>
            <person name="Makarova K.S."/>
            <person name="Koonin E.V."/>
            <person name="Severinov K."/>
        </authorList>
    </citation>
    <scope>NUCLEOTIDE SEQUENCE [LARGE SCALE GENOMIC DNA]</scope>
</reference>
<evidence type="ECO:0000313" key="2">
    <source>
        <dbReference type="Proteomes" id="UP000202618"/>
    </source>
</evidence>
<accession>A0A172JIC0</accession>
<name>A0A172JIC0_BPPB1</name>
<evidence type="ECO:0000313" key="1">
    <source>
        <dbReference type="EMBL" id="AMS01304.1"/>
    </source>
</evidence>
<sequence>MLLLEKILHSKKLSYDTLMPLVKPYINNKTIITGTDREYNTVNIFIDFWDIVKSLYNPQTLETMNSLKQRERFMIASEVINIIGHYRHFFYSRLKMYTNFVFYYSDKRDTRLTNIDKNYRSSFYEKRLDDKNQTFGLFNNMVKKNVHIIKLFCEYVPHAYFIKTDEMDPRLVPHLFLSENSRLKQNIINKNDMNIIISNEKIHYQDLNLQDRILQLELRGKEKSRFVASEDIIDILLEKSKKDYYFSILPDMYSLLVSLTGYKDYDISSIKKMGNIKALNFIQKCIDNNILKNIEYNNTDLLNGLRDELGEENLKELYKNMQLLNNNLYNFSNKDIINIESQLFDRIDAESVKFVNSKYFDRYPILLEYVFEGEKYE</sequence>
<gene>
    <name evidence="1" type="ORF">AR9_g220</name>
</gene>
<dbReference type="KEGG" id="vg:29058938"/>
<protein>
    <submittedName>
        <fullName evidence="1">Uncharacterized protein</fullName>
    </submittedName>
</protein>
<dbReference type="EMBL" id="KU878088">
    <property type="protein sequence ID" value="AMS01304.1"/>
    <property type="molecule type" value="Genomic_DNA"/>
</dbReference>
<proteinExistence type="predicted"/>